<accession>A0A3S5C0E5</accession>
<evidence type="ECO:0000313" key="3">
    <source>
        <dbReference type="Proteomes" id="UP000784294"/>
    </source>
</evidence>
<gene>
    <name evidence="2" type="ORF">PXEA_LOCUS20729</name>
</gene>
<reference evidence="2" key="1">
    <citation type="submission" date="2018-11" db="EMBL/GenBank/DDBJ databases">
        <authorList>
            <consortium name="Pathogen Informatics"/>
        </authorList>
    </citation>
    <scope>NUCLEOTIDE SEQUENCE</scope>
</reference>
<protein>
    <submittedName>
        <fullName evidence="2">Uncharacterized protein</fullName>
    </submittedName>
</protein>
<keyword evidence="3" id="KW-1185">Reference proteome</keyword>
<feature type="compositionally biased region" description="Low complexity" evidence="1">
    <location>
        <begin position="37"/>
        <end position="48"/>
    </location>
</feature>
<evidence type="ECO:0000256" key="1">
    <source>
        <dbReference type="SAM" id="MobiDB-lite"/>
    </source>
</evidence>
<feature type="non-terminal residue" evidence="2">
    <location>
        <position position="171"/>
    </location>
</feature>
<dbReference type="AlphaFoldDB" id="A0A3S5C0E5"/>
<dbReference type="Proteomes" id="UP000784294">
    <property type="component" value="Unassembled WGS sequence"/>
</dbReference>
<name>A0A3S5C0E5_9PLAT</name>
<sequence length="171" mass="18410">MEPYLIPQYASIPAVQLSAWRSSLTGTKASLASRFRPSQPQTKTPSPTFNHTSLDPSFPPKAAMNHALGNEACETVQSADSSGGLFRLRFPRWPLHRKSGSMTFGSLNSASAVDASNLSRPIILFRPHDNVARSLSSSTVVPDDQAPESFRSSLAIQHRFGLAKSAALTSA</sequence>
<dbReference type="EMBL" id="CAAALY010086190">
    <property type="protein sequence ID" value="VEL27289.1"/>
    <property type="molecule type" value="Genomic_DNA"/>
</dbReference>
<comment type="caution">
    <text evidence="2">The sequence shown here is derived from an EMBL/GenBank/DDBJ whole genome shotgun (WGS) entry which is preliminary data.</text>
</comment>
<feature type="region of interest" description="Disordered" evidence="1">
    <location>
        <begin position="31"/>
        <end position="57"/>
    </location>
</feature>
<proteinExistence type="predicted"/>
<organism evidence="2 3">
    <name type="scientific">Protopolystoma xenopodis</name>
    <dbReference type="NCBI Taxonomy" id="117903"/>
    <lineage>
        <taxon>Eukaryota</taxon>
        <taxon>Metazoa</taxon>
        <taxon>Spiralia</taxon>
        <taxon>Lophotrochozoa</taxon>
        <taxon>Platyhelminthes</taxon>
        <taxon>Monogenea</taxon>
        <taxon>Polyopisthocotylea</taxon>
        <taxon>Polystomatidea</taxon>
        <taxon>Polystomatidae</taxon>
        <taxon>Protopolystoma</taxon>
    </lineage>
</organism>
<evidence type="ECO:0000313" key="2">
    <source>
        <dbReference type="EMBL" id="VEL27289.1"/>
    </source>
</evidence>